<feature type="domain" description="AMP-binding enzyme C-terminal" evidence="7">
    <location>
        <begin position="470"/>
        <end position="548"/>
    </location>
</feature>
<evidence type="ECO:0000313" key="8">
    <source>
        <dbReference type="EMBL" id="MFC3041018.1"/>
    </source>
</evidence>
<dbReference type="NCBIfam" id="NF003313">
    <property type="entry name" value="PRK04319.1"/>
    <property type="match status" value="1"/>
</dbReference>
<keyword evidence="4" id="KW-0067">ATP-binding</keyword>
<gene>
    <name evidence="8" type="primary">acsA</name>
    <name evidence="8" type="ORF">ACFOGI_12285</name>
</gene>
<dbReference type="Pfam" id="PF00501">
    <property type="entry name" value="AMP-binding"/>
    <property type="match status" value="1"/>
</dbReference>
<dbReference type="GO" id="GO:0003987">
    <property type="term" value="F:acetate-CoA ligase activity"/>
    <property type="evidence" value="ECO:0007669"/>
    <property type="project" value="UniProtKB-EC"/>
</dbReference>
<dbReference type="Gene3D" id="3.40.50.12780">
    <property type="entry name" value="N-terminal domain of ligase-like"/>
    <property type="match status" value="1"/>
</dbReference>
<dbReference type="RefSeq" id="WP_390272923.1">
    <property type="nucleotide sequence ID" value="NZ_JBHRSA010000046.1"/>
</dbReference>
<keyword evidence="5" id="KW-0007">Acetylation</keyword>
<dbReference type="PANTHER" id="PTHR24095">
    <property type="entry name" value="ACETYL-COENZYME A SYNTHETASE"/>
    <property type="match status" value="1"/>
</dbReference>
<proteinExistence type="predicted"/>
<organism evidence="8 9">
    <name type="scientific">Virgibacillus xinjiangensis</name>
    <dbReference type="NCBI Taxonomy" id="393090"/>
    <lineage>
        <taxon>Bacteria</taxon>
        <taxon>Bacillati</taxon>
        <taxon>Bacillota</taxon>
        <taxon>Bacilli</taxon>
        <taxon>Bacillales</taxon>
        <taxon>Bacillaceae</taxon>
        <taxon>Virgibacillus</taxon>
    </lineage>
</organism>
<protein>
    <recommendedName>
        <fullName evidence="1">acetate--CoA ligase</fullName>
        <ecNumber evidence="1">6.2.1.1</ecNumber>
    </recommendedName>
</protein>
<reference evidence="9" key="1">
    <citation type="journal article" date="2019" name="Int. J. Syst. Evol. Microbiol.">
        <title>The Global Catalogue of Microorganisms (GCM) 10K type strain sequencing project: providing services to taxonomists for standard genome sequencing and annotation.</title>
        <authorList>
            <consortium name="The Broad Institute Genomics Platform"/>
            <consortium name="The Broad Institute Genome Sequencing Center for Infectious Disease"/>
            <person name="Wu L."/>
            <person name="Ma J."/>
        </authorList>
    </citation>
    <scope>NUCLEOTIDE SEQUENCE [LARGE SCALE GENOMIC DNA]</scope>
    <source>
        <strain evidence="9">KCTC 13128</strain>
    </source>
</reference>
<dbReference type="SUPFAM" id="SSF56801">
    <property type="entry name" value="Acetyl-CoA synthetase-like"/>
    <property type="match status" value="1"/>
</dbReference>
<evidence type="ECO:0000313" key="9">
    <source>
        <dbReference type="Proteomes" id="UP001595279"/>
    </source>
</evidence>
<sequence>MAVKNIPVREGQPNLKDYEKARENFSWEEMKQHFSWHKTGKVNMAYEAIDRHAEDPKKKNKTALLYSSPGREEKVTFHDLSRSSNQFANVLKNYNVNKGDRVFLFMPRSPEFYTSFFGILKIGAIAGPLFEAFMEQAVRDRLQDSEAKILITTPELLERVPQQDLPHLEKIVLVGDHEKKGEQYIDYKQEMETASEDFDLEWVDLEDGMLLHYTSGSTGKPKGVYHVHNAMIQHYATAEWVLDLKEDDVYWCTADPGWVTGTSYGIFAPWLHGVTNVVRGGRFTPEDWYGTLEKYEVTVWYTAPTALRKLMSAGEEAVKKHALSPLRHILSVGEPLNPEVISWGLDAFDLRIHDTWWMTETGAQLIVNFPSMEIRPGSMGKPIPGVEASIVDNEGNELPPNQMGNLAIKEGWPSMMRTIWNRPEKYESYFINGWYVSGDSAYKDEDGYFWFQGRLDDVINTSGERVGPFEVESKLIEHPAVSEAGVIGKPDPERGEIIKAFITLNDGYEDSDELREDIRKFVKTGLSAHAAPRELEVKDSIPKTRSGKIMRRLLKSWELGLPTGDTSTLEE</sequence>
<dbReference type="EC" id="6.2.1.1" evidence="1"/>
<evidence type="ECO:0000256" key="2">
    <source>
        <dbReference type="ARBA" id="ARBA00022598"/>
    </source>
</evidence>
<dbReference type="InterPro" id="IPR020845">
    <property type="entry name" value="AMP-binding_CS"/>
</dbReference>
<dbReference type="InterPro" id="IPR042099">
    <property type="entry name" value="ANL_N_sf"/>
</dbReference>
<keyword evidence="3" id="KW-0547">Nucleotide-binding</keyword>
<dbReference type="Pfam" id="PF13193">
    <property type="entry name" value="AMP-binding_C"/>
    <property type="match status" value="1"/>
</dbReference>
<evidence type="ECO:0000256" key="5">
    <source>
        <dbReference type="ARBA" id="ARBA00022990"/>
    </source>
</evidence>
<dbReference type="PANTHER" id="PTHR24095:SF14">
    <property type="entry name" value="ACETYL-COENZYME A SYNTHETASE 1"/>
    <property type="match status" value="1"/>
</dbReference>
<dbReference type="PROSITE" id="PS00455">
    <property type="entry name" value="AMP_BINDING"/>
    <property type="match status" value="1"/>
</dbReference>
<feature type="domain" description="AMP-dependent synthetase/ligase" evidence="6">
    <location>
        <begin position="57"/>
        <end position="420"/>
    </location>
</feature>
<accession>A0ABV7CXJ1</accession>
<keyword evidence="2 8" id="KW-0436">Ligase</keyword>
<keyword evidence="9" id="KW-1185">Reference proteome</keyword>
<evidence type="ECO:0000256" key="1">
    <source>
        <dbReference type="ARBA" id="ARBA00013275"/>
    </source>
</evidence>
<evidence type="ECO:0000259" key="6">
    <source>
        <dbReference type="Pfam" id="PF00501"/>
    </source>
</evidence>
<dbReference type="InterPro" id="IPR000873">
    <property type="entry name" value="AMP-dep_synth/lig_dom"/>
</dbReference>
<dbReference type="InterPro" id="IPR045851">
    <property type="entry name" value="AMP-bd_C_sf"/>
</dbReference>
<evidence type="ECO:0000259" key="7">
    <source>
        <dbReference type="Pfam" id="PF13193"/>
    </source>
</evidence>
<comment type="caution">
    <text evidence="8">The sequence shown here is derived from an EMBL/GenBank/DDBJ whole genome shotgun (WGS) entry which is preliminary data.</text>
</comment>
<dbReference type="EMBL" id="JBHRSA010000046">
    <property type="protein sequence ID" value="MFC3041018.1"/>
    <property type="molecule type" value="Genomic_DNA"/>
</dbReference>
<evidence type="ECO:0000256" key="3">
    <source>
        <dbReference type="ARBA" id="ARBA00022741"/>
    </source>
</evidence>
<dbReference type="Gene3D" id="3.30.300.30">
    <property type="match status" value="1"/>
</dbReference>
<dbReference type="Proteomes" id="UP001595279">
    <property type="component" value="Unassembled WGS sequence"/>
</dbReference>
<dbReference type="InterPro" id="IPR025110">
    <property type="entry name" value="AMP-bd_C"/>
</dbReference>
<name>A0ABV7CXJ1_9BACI</name>
<evidence type="ECO:0000256" key="4">
    <source>
        <dbReference type="ARBA" id="ARBA00022840"/>
    </source>
</evidence>